<dbReference type="GO" id="GO:0005737">
    <property type="term" value="C:cytoplasm"/>
    <property type="evidence" value="ECO:0007669"/>
    <property type="project" value="UniProtKB-SubCell"/>
</dbReference>
<dbReference type="EMBL" id="BJLF01000033">
    <property type="protein sequence ID" value="GEA52970.1"/>
    <property type="molecule type" value="Genomic_DNA"/>
</dbReference>
<evidence type="ECO:0000259" key="3">
    <source>
        <dbReference type="Pfam" id="PF00582"/>
    </source>
</evidence>
<accession>A0A4Y3I207</accession>
<protein>
    <recommendedName>
        <fullName evidence="2">Universal stress protein</fullName>
    </recommendedName>
</protein>
<dbReference type="PIRSF" id="PIRSF006276">
    <property type="entry name" value="UspA"/>
    <property type="match status" value="1"/>
</dbReference>
<dbReference type="RefSeq" id="WP_141347365.1">
    <property type="nucleotide sequence ID" value="NZ_BJLF01000033.1"/>
</dbReference>
<dbReference type="OrthoDB" id="9792500at2"/>
<reference evidence="4 5" key="1">
    <citation type="submission" date="2019-06" db="EMBL/GenBank/DDBJ databases">
        <title>Whole genome shotgun sequence of Vibrio inusitatus NBRC 102082.</title>
        <authorList>
            <person name="Hosoyama A."/>
            <person name="Uohara A."/>
            <person name="Ohji S."/>
            <person name="Ichikawa N."/>
        </authorList>
    </citation>
    <scope>NUCLEOTIDE SEQUENCE [LARGE SCALE GENOMIC DNA]</scope>
    <source>
        <strain evidence="4 5">NBRC 102082</strain>
    </source>
</reference>
<keyword evidence="5" id="KW-1185">Reference proteome</keyword>
<dbReference type="Proteomes" id="UP000318717">
    <property type="component" value="Unassembled WGS sequence"/>
</dbReference>
<keyword evidence="2" id="KW-0963">Cytoplasm</keyword>
<dbReference type="Pfam" id="PF00582">
    <property type="entry name" value="Usp"/>
    <property type="match status" value="1"/>
</dbReference>
<comment type="similarity">
    <text evidence="1 2">Belongs to the universal stress protein A family.</text>
</comment>
<dbReference type="InterPro" id="IPR014729">
    <property type="entry name" value="Rossmann-like_a/b/a_fold"/>
</dbReference>
<dbReference type="InterPro" id="IPR006016">
    <property type="entry name" value="UspA"/>
</dbReference>
<name>A0A4Y3I207_9VIBR</name>
<dbReference type="InterPro" id="IPR006015">
    <property type="entry name" value="Universal_stress_UspA"/>
</dbReference>
<dbReference type="AlphaFoldDB" id="A0A4Y3I207"/>
<proteinExistence type="inferred from homology"/>
<organism evidence="4 5">
    <name type="scientific">Vibrio inusitatus NBRC 102082</name>
    <dbReference type="NCBI Taxonomy" id="1219070"/>
    <lineage>
        <taxon>Bacteria</taxon>
        <taxon>Pseudomonadati</taxon>
        <taxon>Pseudomonadota</taxon>
        <taxon>Gammaproteobacteria</taxon>
        <taxon>Vibrionales</taxon>
        <taxon>Vibrionaceae</taxon>
        <taxon>Vibrio</taxon>
    </lineage>
</organism>
<evidence type="ECO:0000313" key="4">
    <source>
        <dbReference type="EMBL" id="GEA52970.1"/>
    </source>
</evidence>
<feature type="domain" description="UspA" evidence="3">
    <location>
        <begin position="3"/>
        <end position="138"/>
    </location>
</feature>
<comment type="caution">
    <text evidence="4">The sequence shown here is derived from an EMBL/GenBank/DDBJ whole genome shotgun (WGS) entry which is preliminary data.</text>
</comment>
<dbReference type="Gene3D" id="3.40.50.620">
    <property type="entry name" value="HUPs"/>
    <property type="match status" value="1"/>
</dbReference>
<gene>
    <name evidence="4" type="ORF">VIN01S_37740</name>
</gene>
<comment type="subcellular location">
    <subcellularLocation>
        <location evidence="2">Cytoplasm</location>
    </subcellularLocation>
</comment>
<evidence type="ECO:0000256" key="1">
    <source>
        <dbReference type="ARBA" id="ARBA00008791"/>
    </source>
</evidence>
<sequence>MKYKHILVALELAEDSKVLIDRAAILAKIFDAEVSFIHIDGSHGEIYPDLVDIQMDEQEPPIKRASLEQLKQLTEYTDQPIKHFLIGTGDLSDKLPETIASYGCDLLICGHHHDFWSRIISYSKHLIHNSPVDILVVPLGQSN</sequence>
<evidence type="ECO:0000313" key="5">
    <source>
        <dbReference type="Proteomes" id="UP000318717"/>
    </source>
</evidence>
<dbReference type="SUPFAM" id="SSF52402">
    <property type="entry name" value="Adenine nucleotide alpha hydrolases-like"/>
    <property type="match status" value="1"/>
</dbReference>
<evidence type="ECO:0000256" key="2">
    <source>
        <dbReference type="PIRNR" id="PIRNR006276"/>
    </source>
</evidence>